<protein>
    <submittedName>
        <fullName evidence="6">FAD-dependent tricarballylate dehydrogenase TcuA</fullName>
    </submittedName>
</protein>
<dbReference type="NCBIfam" id="NF006130">
    <property type="entry name" value="PRK08274.1"/>
    <property type="match status" value="1"/>
</dbReference>
<evidence type="ECO:0000313" key="7">
    <source>
        <dbReference type="Proteomes" id="UP001428817"/>
    </source>
</evidence>
<evidence type="ECO:0000313" key="6">
    <source>
        <dbReference type="EMBL" id="GAA5165226.1"/>
    </source>
</evidence>
<comment type="caution">
    <text evidence="6">The sequence shown here is derived from an EMBL/GenBank/DDBJ whole genome shotgun (WGS) entry which is preliminary data.</text>
</comment>
<feature type="domain" description="FAD-dependent oxidoreductase 2 FAD-binding" evidence="5">
    <location>
        <begin position="4"/>
        <end position="468"/>
    </location>
</feature>
<dbReference type="SUPFAM" id="SSF56425">
    <property type="entry name" value="Succinate dehydrogenase/fumarate reductase flavoprotein, catalytic domain"/>
    <property type="match status" value="1"/>
</dbReference>
<dbReference type="EMBL" id="BAABJP010000030">
    <property type="protein sequence ID" value="GAA5165226.1"/>
    <property type="molecule type" value="Genomic_DNA"/>
</dbReference>
<dbReference type="Pfam" id="PF00890">
    <property type="entry name" value="FAD_binding_2"/>
    <property type="match status" value="1"/>
</dbReference>
<accession>A0ABP9QP77</accession>
<dbReference type="PANTHER" id="PTHR43400">
    <property type="entry name" value="FUMARATE REDUCTASE"/>
    <property type="match status" value="1"/>
</dbReference>
<dbReference type="InterPro" id="IPR050315">
    <property type="entry name" value="FAD-oxidoreductase_2"/>
</dbReference>
<dbReference type="PANTHER" id="PTHR43400:SF7">
    <property type="entry name" value="FAD-DEPENDENT OXIDOREDUCTASE 2 FAD BINDING DOMAIN-CONTAINING PROTEIN"/>
    <property type="match status" value="1"/>
</dbReference>
<dbReference type="InterPro" id="IPR036188">
    <property type="entry name" value="FAD/NAD-bd_sf"/>
</dbReference>
<dbReference type="InterPro" id="IPR003953">
    <property type="entry name" value="FAD-dep_OxRdtase_2_FAD-bd"/>
</dbReference>
<proteinExistence type="predicted"/>
<gene>
    <name evidence="6" type="primary">tcuA</name>
    <name evidence="6" type="ORF">GCM10023321_54990</name>
</gene>
<dbReference type="Gene3D" id="3.90.700.10">
    <property type="entry name" value="Succinate dehydrogenase/fumarate reductase flavoprotein, catalytic domain"/>
    <property type="match status" value="1"/>
</dbReference>
<name>A0ABP9QP77_9PSEU</name>
<keyword evidence="2" id="KW-0285">Flavoprotein</keyword>
<dbReference type="Proteomes" id="UP001428817">
    <property type="component" value="Unassembled WGS sequence"/>
</dbReference>
<organism evidence="6 7">
    <name type="scientific">Pseudonocardia eucalypti</name>
    <dbReference type="NCBI Taxonomy" id="648755"/>
    <lineage>
        <taxon>Bacteria</taxon>
        <taxon>Bacillati</taxon>
        <taxon>Actinomycetota</taxon>
        <taxon>Actinomycetes</taxon>
        <taxon>Pseudonocardiales</taxon>
        <taxon>Pseudonocardiaceae</taxon>
        <taxon>Pseudonocardia</taxon>
    </lineage>
</organism>
<evidence type="ECO:0000259" key="5">
    <source>
        <dbReference type="Pfam" id="PF00890"/>
    </source>
</evidence>
<evidence type="ECO:0000256" key="3">
    <source>
        <dbReference type="ARBA" id="ARBA00022827"/>
    </source>
</evidence>
<dbReference type="Gene3D" id="3.50.50.60">
    <property type="entry name" value="FAD/NAD(P)-binding domain"/>
    <property type="match status" value="1"/>
</dbReference>
<keyword evidence="7" id="KW-1185">Reference proteome</keyword>
<evidence type="ECO:0000256" key="1">
    <source>
        <dbReference type="ARBA" id="ARBA00001974"/>
    </source>
</evidence>
<keyword evidence="4" id="KW-0560">Oxidoreductase</keyword>
<evidence type="ECO:0000256" key="4">
    <source>
        <dbReference type="ARBA" id="ARBA00023002"/>
    </source>
</evidence>
<dbReference type="RefSeq" id="WP_185062571.1">
    <property type="nucleotide sequence ID" value="NZ_BAABJP010000030.1"/>
</dbReference>
<dbReference type="InterPro" id="IPR027477">
    <property type="entry name" value="Succ_DH/fumarate_Rdtase_cat_sf"/>
</dbReference>
<comment type="cofactor">
    <cofactor evidence="1">
        <name>FAD</name>
        <dbReference type="ChEBI" id="CHEBI:57692"/>
    </cofactor>
</comment>
<reference evidence="7" key="1">
    <citation type="journal article" date="2019" name="Int. J. Syst. Evol. Microbiol.">
        <title>The Global Catalogue of Microorganisms (GCM) 10K type strain sequencing project: providing services to taxonomists for standard genome sequencing and annotation.</title>
        <authorList>
            <consortium name="The Broad Institute Genomics Platform"/>
            <consortium name="The Broad Institute Genome Sequencing Center for Infectious Disease"/>
            <person name="Wu L."/>
            <person name="Ma J."/>
        </authorList>
    </citation>
    <scope>NUCLEOTIDE SEQUENCE [LARGE SCALE GENOMIC DNA]</scope>
    <source>
        <strain evidence="7">JCM 18303</strain>
    </source>
</reference>
<evidence type="ECO:0000256" key="2">
    <source>
        <dbReference type="ARBA" id="ARBA00022630"/>
    </source>
</evidence>
<sequence length="489" mass="52923">MPKVVVVGAGNAALCAALAAREEGAEVVVLERAERELRGGNTAFTAGAMRVAYDGVDDLRTLMPELTERDLEITDFGKYPTGAFLDDIARVTEYRADPDLAALLVERSLPALRWMRGHGVRFLPIYGRQAFKVNGRFTFWGGLTVEVSGGGPGLVEALSAAADRQGIRTEYGARALELVHDDRGVHGVRVRQNGHTREEAADAVVLASGGFQANTEMRTRYLGPGWDLAKVRGTRYNTGDGIRMALDAGASPAGHWSGCHAVGWDRNAPEFGDLKVGDGFQKHSYPWGIMVNADGRRFVDEGADFRNYTYAKYGRRILEQPGQFAWQVFDQQVTPLLRDEYRIREVTKVTAPTLEALAGKLDGVDPDGFLREVAAYNAAVDTDTPFNPNVKDGRATTALAVDKTNWANRIEQGPFEAYAVTCGITFTFGGLRIDTDARVLDTDLRPIPGLFAAGELVGGLFYFNYPGGTGLTNGAVFGRIAGHSAATAP</sequence>
<dbReference type="SUPFAM" id="SSF51905">
    <property type="entry name" value="FAD/NAD(P)-binding domain"/>
    <property type="match status" value="1"/>
</dbReference>
<keyword evidence="3" id="KW-0274">FAD</keyword>